<evidence type="ECO:0000313" key="2">
    <source>
        <dbReference type="Proteomes" id="UP000298787"/>
    </source>
</evidence>
<dbReference type="Proteomes" id="UP000298787">
    <property type="component" value="Chromosome 12"/>
</dbReference>
<keyword evidence="2" id="KW-1185">Reference proteome</keyword>
<accession>A0A4U5UXR1</accession>
<sequence length="95" mass="10943">MFVPWLQALLEELDQRRSPRPGSRAHRPVEQDFLKGSRWEPVRCAPEKLTCPVCGEWEQWGEIGSFVVNPDRAGAEHMQQFSSTAPTRTFPEHLL</sequence>
<dbReference type="EMBL" id="CM014089">
    <property type="protein sequence ID" value="TKS79520.1"/>
    <property type="molecule type" value="Genomic_DNA"/>
</dbReference>
<protein>
    <submittedName>
        <fullName evidence="1">Uncharacterized protein</fullName>
    </submittedName>
</protein>
<evidence type="ECO:0000313" key="1">
    <source>
        <dbReference type="EMBL" id="TKS79520.1"/>
    </source>
</evidence>
<name>A0A4U5UXR1_COLLU</name>
<dbReference type="AlphaFoldDB" id="A0A4U5UXR1"/>
<gene>
    <name evidence="1" type="ORF">D9C73_014250</name>
</gene>
<proteinExistence type="predicted"/>
<reference evidence="1 2" key="1">
    <citation type="submission" date="2019-01" db="EMBL/GenBank/DDBJ databases">
        <title>Genome Assembly of Collichthys lucidus.</title>
        <authorList>
            <person name="Cai M."/>
            <person name="Xiao S."/>
        </authorList>
    </citation>
    <scope>NUCLEOTIDE SEQUENCE [LARGE SCALE GENOMIC DNA]</scope>
    <source>
        <strain evidence="1">JT15FE1705JMU</strain>
        <tissue evidence="1">Muscle</tissue>
    </source>
</reference>
<organism evidence="1 2">
    <name type="scientific">Collichthys lucidus</name>
    <name type="common">Big head croaker</name>
    <name type="synonym">Sciaena lucida</name>
    <dbReference type="NCBI Taxonomy" id="240159"/>
    <lineage>
        <taxon>Eukaryota</taxon>
        <taxon>Metazoa</taxon>
        <taxon>Chordata</taxon>
        <taxon>Craniata</taxon>
        <taxon>Vertebrata</taxon>
        <taxon>Euteleostomi</taxon>
        <taxon>Actinopterygii</taxon>
        <taxon>Neopterygii</taxon>
        <taxon>Teleostei</taxon>
        <taxon>Neoteleostei</taxon>
        <taxon>Acanthomorphata</taxon>
        <taxon>Eupercaria</taxon>
        <taxon>Sciaenidae</taxon>
        <taxon>Collichthys</taxon>
    </lineage>
</organism>